<evidence type="ECO:0000256" key="1">
    <source>
        <dbReference type="SAM" id="MobiDB-lite"/>
    </source>
</evidence>
<proteinExistence type="predicted"/>
<dbReference type="EMBL" id="LAZP02000482">
    <property type="protein sequence ID" value="PFH56948.1"/>
    <property type="molecule type" value="Genomic_DNA"/>
</dbReference>
<dbReference type="STRING" id="268505.A0A2A9P6I9"/>
<evidence type="ECO:0000313" key="3">
    <source>
        <dbReference type="Proteomes" id="UP000037136"/>
    </source>
</evidence>
<dbReference type="Proteomes" id="UP000037136">
    <property type="component" value="Unassembled WGS sequence"/>
</dbReference>
<dbReference type="PANTHER" id="PTHR35392">
    <property type="entry name" value="ZN(II)2CYS6 TRANSCRIPTION FACTOR (EUROFUNG)-RELATED-RELATED"/>
    <property type="match status" value="1"/>
</dbReference>
<keyword evidence="3" id="KW-1185">Reference proteome</keyword>
<gene>
    <name evidence="2" type="ORF">XA68_15738</name>
</gene>
<protein>
    <submittedName>
        <fullName evidence="2">Uncharacterized protein</fullName>
    </submittedName>
</protein>
<dbReference type="PANTHER" id="PTHR35392:SF3">
    <property type="entry name" value="ZN(2)-C6 FUNGAL-TYPE DOMAIN-CONTAINING PROTEIN"/>
    <property type="match status" value="1"/>
</dbReference>
<reference evidence="2 3" key="1">
    <citation type="journal article" date="2015" name="BMC Genomics">
        <title>Gene expression during zombie ant biting behavior reflects the complexity underlying fungal parasitic behavioral manipulation.</title>
        <authorList>
            <person name="de Bekker C."/>
            <person name="Ohm R.A."/>
            <person name="Loreto R.G."/>
            <person name="Sebastian A."/>
            <person name="Albert I."/>
            <person name="Merrow M."/>
            <person name="Brachmann A."/>
            <person name="Hughes D.P."/>
        </authorList>
    </citation>
    <scope>NUCLEOTIDE SEQUENCE [LARGE SCALE GENOMIC DNA]</scope>
    <source>
        <strain evidence="2 3">SC16a</strain>
    </source>
</reference>
<dbReference type="InterPro" id="IPR052973">
    <property type="entry name" value="Fungal_sec-metab_reg_TF"/>
</dbReference>
<dbReference type="AlphaFoldDB" id="A0A2A9P6I9"/>
<feature type="compositionally biased region" description="Low complexity" evidence="1">
    <location>
        <begin position="232"/>
        <end position="252"/>
    </location>
</feature>
<name>A0A2A9P6I9_OPHUN</name>
<organism evidence="2 3">
    <name type="scientific">Ophiocordyceps unilateralis</name>
    <name type="common">Zombie-ant fungus</name>
    <name type="synonym">Torrubia unilateralis</name>
    <dbReference type="NCBI Taxonomy" id="268505"/>
    <lineage>
        <taxon>Eukaryota</taxon>
        <taxon>Fungi</taxon>
        <taxon>Dikarya</taxon>
        <taxon>Ascomycota</taxon>
        <taxon>Pezizomycotina</taxon>
        <taxon>Sordariomycetes</taxon>
        <taxon>Hypocreomycetidae</taxon>
        <taxon>Hypocreales</taxon>
        <taxon>Ophiocordycipitaceae</taxon>
        <taxon>Ophiocordyceps</taxon>
    </lineage>
</organism>
<comment type="caution">
    <text evidence="2">The sequence shown here is derived from an EMBL/GenBank/DDBJ whole genome shotgun (WGS) entry which is preliminary data.</text>
</comment>
<reference evidence="2 3" key="2">
    <citation type="journal article" date="2017" name="Sci. Rep.">
        <title>Ant-infecting Ophiocordyceps genomes reveal a high diversity of potential behavioral manipulation genes and a possible major role for enterotoxins.</title>
        <authorList>
            <person name="de Bekker C."/>
            <person name="Ohm R.A."/>
            <person name="Evans H.C."/>
            <person name="Brachmann A."/>
            <person name="Hughes D.P."/>
        </authorList>
    </citation>
    <scope>NUCLEOTIDE SEQUENCE [LARGE SCALE GENOMIC DNA]</scope>
    <source>
        <strain evidence="2 3">SC16a</strain>
    </source>
</reference>
<sequence>METGRVLLEKHPPAKRRKRHHFEEATNVLWHAGGAQETEAVAPFQQAWHVGSPEEAAEPEPFLTSYNDGPPRYRHVAVAAHDATLDCSLHSAVCSPLVMSIAGDDRTVRKPENVWRPETVRGPLELLYHPVFLQQIQMSLTGPRPTHSPVFPHPALDSMAPALHLFTASAWTAPCATDSVPLGEPPIQASAAEPAHISTPSSAPPFSSWASQWKQHSSLDSDSFLTMGGGESYPHPEGSEPSSSSSGIPIDGELQRTSSSAVDEDDSTSTQTPAQRSESGNNLDPSSECIPCQLVSKTSKKTIHHIACHRGKLINTVLFRQGGLQLTERWTGTTMRDVGDRCSPAEVHSIQVTLGICHEPLKLQVVSFTSRPGDVTARFWYVREGPMGDEVRRKKEIDPYCLSSIWQTADYFEDYIVANAIPSIMKLNTVSSDERDLGLSQYIIKRTYAMAIAHYHKLEDEFKDGSGKQQNQEKRLLHNLFILLFAMRHTTGSAFICGDNKLGMKPELKDETYPLFGKVSVPRMIVAQFDSINHTRILTKYGRCVLQDLESFVFRNQPRWWWTIYLSVFILLHEASFISADRYRHARNNHGTKFRYSIPGFVEELQDGCNNILMHWHYYNCKPWPDPLEPWNRHTHLMAELPSDQYDLVMETRADHHVKRQLDIWSRYKDNGALTKVATPMLNGNESPYLGSQTRFDWDHPLYWVSQMFEERWDPHPTYQREYVL</sequence>
<evidence type="ECO:0000313" key="2">
    <source>
        <dbReference type="EMBL" id="PFH56948.1"/>
    </source>
</evidence>
<feature type="compositionally biased region" description="Polar residues" evidence="1">
    <location>
        <begin position="268"/>
        <end position="285"/>
    </location>
</feature>
<dbReference type="OrthoDB" id="5362630at2759"/>
<accession>A0A2A9P6I9</accession>
<feature type="region of interest" description="Disordered" evidence="1">
    <location>
        <begin position="220"/>
        <end position="288"/>
    </location>
</feature>